<comment type="caution">
    <text evidence="13">The sequence shown here is derived from an EMBL/GenBank/DDBJ whole genome shotgun (WGS) entry which is preliminary data.</text>
</comment>
<dbReference type="PANTHER" id="PTHR10106">
    <property type="entry name" value="CYTOCHROME B561-RELATED"/>
    <property type="match status" value="1"/>
</dbReference>
<keyword evidence="19" id="KW-1185">Reference proteome</keyword>
<keyword evidence="6" id="KW-0479">Metal-binding</keyword>
<feature type="transmembrane region" description="Helical" evidence="11">
    <location>
        <begin position="133"/>
        <end position="155"/>
    </location>
</feature>
<dbReference type="Proteomes" id="UP000663854">
    <property type="component" value="Unassembled WGS sequence"/>
</dbReference>
<dbReference type="Proteomes" id="UP000663823">
    <property type="component" value="Unassembled WGS sequence"/>
</dbReference>
<dbReference type="GO" id="GO:0016491">
    <property type="term" value="F:oxidoreductase activity"/>
    <property type="evidence" value="ECO:0007669"/>
    <property type="project" value="InterPro"/>
</dbReference>
<dbReference type="EMBL" id="CAJNOU010000826">
    <property type="protein sequence ID" value="CAF1096763.1"/>
    <property type="molecule type" value="Genomic_DNA"/>
</dbReference>
<organism evidence="13 20">
    <name type="scientific">Rotaria sordida</name>
    <dbReference type="NCBI Taxonomy" id="392033"/>
    <lineage>
        <taxon>Eukaryota</taxon>
        <taxon>Metazoa</taxon>
        <taxon>Spiralia</taxon>
        <taxon>Gnathifera</taxon>
        <taxon>Rotifera</taxon>
        <taxon>Eurotatoria</taxon>
        <taxon>Bdelloidea</taxon>
        <taxon>Philodinida</taxon>
        <taxon>Philodinidae</taxon>
        <taxon>Rotaria</taxon>
    </lineage>
</organism>
<dbReference type="Pfam" id="PF03188">
    <property type="entry name" value="Cytochrom_B561"/>
    <property type="match status" value="1"/>
</dbReference>
<evidence type="ECO:0000256" key="8">
    <source>
        <dbReference type="ARBA" id="ARBA00022989"/>
    </source>
</evidence>
<evidence type="ECO:0000313" key="19">
    <source>
        <dbReference type="Proteomes" id="UP000663870"/>
    </source>
</evidence>
<evidence type="ECO:0000259" key="12">
    <source>
        <dbReference type="PROSITE" id="PS50939"/>
    </source>
</evidence>
<sequence length="249" mass="28106">MGKGTFDEIGSTRVTLKWFSFMVLSSQIVGVTAVILVAVFFGQYRGGFAWTSDIHKEFNYHPLFMTLGMIFFYGDAILAYRVFRDVKKLRVKILHGSLLALSLIFASIGLKAVFDSHNLDTPPKPNLYSLHSWVGLTAVILFGTQWVCGFVSFLFPKLSEEIRKAYMPSHKYWGKAIFSLAVGAVLMGITEYSIFKDIYPGDNLKHQRNLINVFGFFVLVFAAIILYLVSNPGYQRPPDNEIEHVPLAD</sequence>
<dbReference type="Proteomes" id="UP000663874">
    <property type="component" value="Unassembled WGS sequence"/>
</dbReference>
<dbReference type="Proteomes" id="UP000663889">
    <property type="component" value="Unassembled WGS sequence"/>
</dbReference>
<dbReference type="GO" id="GO:0046872">
    <property type="term" value="F:metal ion binding"/>
    <property type="evidence" value="ECO:0007669"/>
    <property type="project" value="UniProtKB-KW"/>
</dbReference>
<proteinExistence type="predicted"/>
<keyword evidence="3" id="KW-0813">Transport</keyword>
<dbReference type="EMBL" id="CAJNOH010003582">
    <property type="protein sequence ID" value="CAF1341575.1"/>
    <property type="molecule type" value="Genomic_DNA"/>
</dbReference>
<dbReference type="AlphaFoldDB" id="A0A813YRM2"/>
<name>A0A813YRM2_9BILA</name>
<dbReference type="EMBL" id="CAJOAX010000246">
    <property type="protein sequence ID" value="CAF3548647.1"/>
    <property type="molecule type" value="Genomic_DNA"/>
</dbReference>
<keyword evidence="7" id="KW-0249">Electron transport</keyword>
<evidence type="ECO:0000256" key="4">
    <source>
        <dbReference type="ARBA" id="ARBA00022617"/>
    </source>
</evidence>
<evidence type="ECO:0000256" key="3">
    <source>
        <dbReference type="ARBA" id="ARBA00022448"/>
    </source>
</evidence>
<dbReference type="PANTHER" id="PTHR10106:SF0">
    <property type="entry name" value="LD36721P"/>
    <property type="match status" value="1"/>
</dbReference>
<evidence type="ECO:0000313" key="14">
    <source>
        <dbReference type="EMBL" id="CAF1096763.1"/>
    </source>
</evidence>
<feature type="domain" description="Cytochrome b561" evidence="12">
    <location>
        <begin position="25"/>
        <end position="230"/>
    </location>
</feature>
<dbReference type="GO" id="GO:0016020">
    <property type="term" value="C:membrane"/>
    <property type="evidence" value="ECO:0007669"/>
    <property type="project" value="UniProtKB-SubCell"/>
</dbReference>
<comment type="subcellular location">
    <subcellularLocation>
        <location evidence="2">Membrane</location>
        <topology evidence="2">Multi-pass membrane protein</topology>
    </subcellularLocation>
</comment>
<feature type="transmembrane region" description="Helical" evidence="11">
    <location>
        <begin position="176"/>
        <end position="195"/>
    </location>
</feature>
<dbReference type="PROSITE" id="PS50939">
    <property type="entry name" value="CYTOCHROME_B561"/>
    <property type="match status" value="1"/>
</dbReference>
<dbReference type="EMBL" id="CAJNOO010000279">
    <property type="protein sequence ID" value="CAF0887830.1"/>
    <property type="molecule type" value="Genomic_DNA"/>
</dbReference>
<comment type="cofactor">
    <cofactor evidence="1">
        <name>heme b</name>
        <dbReference type="ChEBI" id="CHEBI:60344"/>
    </cofactor>
</comment>
<evidence type="ECO:0000256" key="6">
    <source>
        <dbReference type="ARBA" id="ARBA00022723"/>
    </source>
</evidence>
<keyword evidence="9" id="KW-0408">Iron</keyword>
<evidence type="ECO:0000313" key="16">
    <source>
        <dbReference type="EMBL" id="CAF1597135.1"/>
    </source>
</evidence>
<feature type="transmembrane region" description="Helical" evidence="11">
    <location>
        <begin position="62"/>
        <end position="81"/>
    </location>
</feature>
<dbReference type="EMBL" id="CAJNOL010004932">
    <property type="protein sequence ID" value="CAF1597135.1"/>
    <property type="molecule type" value="Genomic_DNA"/>
</dbReference>
<evidence type="ECO:0000313" key="20">
    <source>
        <dbReference type="Proteomes" id="UP000663882"/>
    </source>
</evidence>
<dbReference type="EMBL" id="CAJOBE010000154">
    <property type="protein sequence ID" value="CAF3582564.1"/>
    <property type="molecule type" value="Genomic_DNA"/>
</dbReference>
<evidence type="ECO:0000256" key="9">
    <source>
        <dbReference type="ARBA" id="ARBA00023004"/>
    </source>
</evidence>
<evidence type="ECO:0000256" key="1">
    <source>
        <dbReference type="ARBA" id="ARBA00001970"/>
    </source>
</evidence>
<feature type="transmembrane region" description="Helical" evidence="11">
    <location>
        <begin position="93"/>
        <end position="113"/>
    </location>
</feature>
<evidence type="ECO:0000256" key="5">
    <source>
        <dbReference type="ARBA" id="ARBA00022692"/>
    </source>
</evidence>
<evidence type="ECO:0000256" key="11">
    <source>
        <dbReference type="SAM" id="Phobius"/>
    </source>
</evidence>
<evidence type="ECO:0000256" key="2">
    <source>
        <dbReference type="ARBA" id="ARBA00004141"/>
    </source>
</evidence>
<evidence type="ECO:0000256" key="7">
    <source>
        <dbReference type="ARBA" id="ARBA00022982"/>
    </source>
</evidence>
<dbReference type="OrthoDB" id="907479at2759"/>
<evidence type="ECO:0000256" key="10">
    <source>
        <dbReference type="ARBA" id="ARBA00023136"/>
    </source>
</evidence>
<dbReference type="Proteomes" id="UP000663882">
    <property type="component" value="Unassembled WGS sequence"/>
</dbReference>
<keyword evidence="10 11" id="KW-0472">Membrane</keyword>
<reference evidence="13" key="1">
    <citation type="submission" date="2021-02" db="EMBL/GenBank/DDBJ databases">
        <authorList>
            <person name="Nowell W R."/>
        </authorList>
    </citation>
    <scope>NUCLEOTIDE SEQUENCE</scope>
</reference>
<dbReference type="SMART" id="SM00665">
    <property type="entry name" value="B561"/>
    <property type="match status" value="1"/>
</dbReference>
<dbReference type="Gene3D" id="1.20.120.1770">
    <property type="match status" value="1"/>
</dbReference>
<dbReference type="FunFam" id="1.20.120.1770:FF:000001">
    <property type="entry name" value="Cytochrome b reductase 1"/>
    <property type="match status" value="1"/>
</dbReference>
<dbReference type="Proteomes" id="UP000663870">
    <property type="component" value="Unassembled WGS sequence"/>
</dbReference>
<keyword evidence="5 11" id="KW-0812">Transmembrane</keyword>
<dbReference type="InterPro" id="IPR043205">
    <property type="entry name" value="CYB561/CYBRD1-like"/>
</dbReference>
<evidence type="ECO:0000313" key="17">
    <source>
        <dbReference type="EMBL" id="CAF3548647.1"/>
    </source>
</evidence>
<evidence type="ECO:0000313" key="13">
    <source>
        <dbReference type="EMBL" id="CAF0887830.1"/>
    </source>
</evidence>
<keyword evidence="8 11" id="KW-1133">Transmembrane helix</keyword>
<feature type="transmembrane region" description="Helical" evidence="11">
    <location>
        <begin position="21"/>
        <end position="42"/>
    </location>
</feature>
<keyword evidence="4" id="KW-0349">Heme</keyword>
<evidence type="ECO:0000313" key="18">
    <source>
        <dbReference type="EMBL" id="CAF3582564.1"/>
    </source>
</evidence>
<evidence type="ECO:0000313" key="15">
    <source>
        <dbReference type="EMBL" id="CAF1341575.1"/>
    </source>
</evidence>
<accession>A0A813YRM2</accession>
<dbReference type="InterPro" id="IPR006593">
    <property type="entry name" value="Cyt_b561/ferric_Rdtase_TM"/>
</dbReference>
<gene>
    <name evidence="18" type="ORF">FNK824_LOCUS2504</name>
    <name evidence="16" type="ORF">JXQ802_LOCUS47869</name>
    <name evidence="17" type="ORF">OTI717_LOCUS4185</name>
    <name evidence="15" type="ORF">PYM288_LOCUS31921</name>
    <name evidence="13" type="ORF">RFH988_LOCUS8321</name>
    <name evidence="14" type="ORF">SEV965_LOCUS15655</name>
</gene>
<protein>
    <recommendedName>
        <fullName evidence="12">Cytochrome b561 domain-containing protein</fullName>
    </recommendedName>
</protein>
<feature type="transmembrane region" description="Helical" evidence="11">
    <location>
        <begin position="210"/>
        <end position="229"/>
    </location>
</feature>